<evidence type="ECO:0000256" key="2">
    <source>
        <dbReference type="SAM" id="SignalP"/>
    </source>
</evidence>
<organism evidence="4 5">
    <name type="scientific">Chryseobacterium tagetis</name>
    <dbReference type="NCBI Taxonomy" id="2801334"/>
    <lineage>
        <taxon>Bacteria</taxon>
        <taxon>Pseudomonadati</taxon>
        <taxon>Bacteroidota</taxon>
        <taxon>Flavobacteriia</taxon>
        <taxon>Flavobacteriales</taxon>
        <taxon>Weeksellaceae</taxon>
        <taxon>Chryseobacterium group</taxon>
        <taxon>Chryseobacterium</taxon>
    </lineage>
</organism>
<dbReference type="Pfam" id="PF18962">
    <property type="entry name" value="Por_Secre_tail"/>
    <property type="match status" value="1"/>
</dbReference>
<reference evidence="4 5" key="1">
    <citation type="submission" date="2021-09" db="EMBL/GenBank/DDBJ databases">
        <title>Genome sequencing and assembly of Chryseobacterium sp. RG1.</title>
        <authorList>
            <person name="Chhetri G."/>
        </authorList>
    </citation>
    <scope>NUCLEOTIDE SEQUENCE [LARGE SCALE GENOMIC DNA]</scope>
    <source>
        <strain evidence="4 5">RG1</strain>
    </source>
</reference>
<comment type="caution">
    <text evidence="4">The sequence shown here is derived from an EMBL/GenBank/DDBJ whole genome shotgun (WGS) entry which is preliminary data.</text>
</comment>
<dbReference type="InterPro" id="IPR032675">
    <property type="entry name" value="LRR_dom_sf"/>
</dbReference>
<evidence type="ECO:0000259" key="3">
    <source>
        <dbReference type="Pfam" id="PF18962"/>
    </source>
</evidence>
<gene>
    <name evidence="4" type="ORF">JI747_018040</name>
</gene>
<dbReference type="InterPro" id="IPR026444">
    <property type="entry name" value="Secre_tail"/>
</dbReference>
<keyword evidence="5" id="KW-1185">Reference proteome</keyword>
<evidence type="ECO:0000313" key="5">
    <source>
        <dbReference type="Proteomes" id="UP000618240"/>
    </source>
</evidence>
<feature type="domain" description="Secretion system C-terminal sorting" evidence="3">
    <location>
        <begin position="648"/>
        <end position="716"/>
    </location>
</feature>
<dbReference type="EMBL" id="JAERSE020000005">
    <property type="protein sequence ID" value="MCA6069071.1"/>
    <property type="molecule type" value="Genomic_DNA"/>
</dbReference>
<evidence type="ECO:0000256" key="1">
    <source>
        <dbReference type="ARBA" id="ARBA00022729"/>
    </source>
</evidence>
<dbReference type="SUPFAM" id="SSF52047">
    <property type="entry name" value="RNI-like"/>
    <property type="match status" value="1"/>
</dbReference>
<dbReference type="NCBIfam" id="TIGR04183">
    <property type="entry name" value="Por_Secre_tail"/>
    <property type="match status" value="1"/>
</dbReference>
<dbReference type="Gene3D" id="3.80.10.10">
    <property type="entry name" value="Ribonuclease Inhibitor"/>
    <property type="match status" value="1"/>
</dbReference>
<protein>
    <submittedName>
        <fullName evidence="4">T9SS type A sorting domain-containing protein</fullName>
    </submittedName>
</protein>
<accession>A0ABS8A511</accession>
<evidence type="ECO:0000313" key="4">
    <source>
        <dbReference type="EMBL" id="MCA6069071.1"/>
    </source>
</evidence>
<sequence>MKKKLLILSIGFFSIAHAQNLNFTDSKFKALILSSTSSNNIAKDLSGNPIAIDTNGDGEIQLSEAQQVSILNIQQDSAQKYINPNGSTSDPSNINSAYYNSHLADGISDALLFSNLEELYFWDTKSANISFVNNNKIKKVQGRPIYYDFSQSGQTTASPINLSFDNCLGIQNINDIIAYQATMNPWYAPENSLTIKNCTQITGNIVFDNLELRELYIENLNINTLTFNSCRFLTKISVPNSNTLSKISVLGETGSSVTNVNQNIELIANNCTSLQEITAETDHYNTNGAYFSSINVNGCTSLKKIKGLNTPSINLSTAGLVNLEELDCAYYNRYEYNTTSGIYFGNVTLLNLTGLPKLKILKAFNQRITNSVNFTAATELENIDITNSCGYMNTVDVSNLAKLHTLKTERTLTTFTQGDDSLEKIIAKNCLVLSNIYIARNYALKELTLENCPLIENLEIGISYNGNYYPNLETLNVKLCTGLKSLSVKNTKITTLNSHQNPALISLYLDNNELLSQIDISNNTNLEDLTVQNMHSISQINTTANINLKNIWFYNCSLINQLDFSNSNTLNSINILDMPNLVSVNIKNGSIENDVYFYNYNPNLSVCVDNAQLADLQTNFPDINFTTNCSSSVLNTDTSKLVKKEINIFPNPVKDFVTVKSPDNIKNIKVFDGQGKLIVNQDFNPNDVKIDLSNYPTGFYIIKIRTDKNEVSEKIIKN</sequence>
<proteinExistence type="predicted"/>
<dbReference type="RefSeq" id="WP_225690261.1">
    <property type="nucleotide sequence ID" value="NZ_JAERSE020000005.1"/>
</dbReference>
<name>A0ABS8A511_9FLAO</name>
<feature type="chain" id="PRO_5047292009" evidence="2">
    <location>
        <begin position="19"/>
        <end position="718"/>
    </location>
</feature>
<keyword evidence="1 2" id="KW-0732">Signal</keyword>
<dbReference type="PANTHER" id="PTHR13318:SF247">
    <property type="entry name" value="GH16156P"/>
    <property type="match status" value="1"/>
</dbReference>
<feature type="signal peptide" evidence="2">
    <location>
        <begin position="1"/>
        <end position="18"/>
    </location>
</feature>
<dbReference type="Proteomes" id="UP000618240">
    <property type="component" value="Unassembled WGS sequence"/>
</dbReference>
<dbReference type="PANTHER" id="PTHR13318">
    <property type="entry name" value="PARTNER OF PAIRED, ISOFORM B-RELATED"/>
    <property type="match status" value="1"/>
</dbReference>